<feature type="transmembrane region" description="Helical" evidence="11">
    <location>
        <begin position="685"/>
        <end position="706"/>
    </location>
</feature>
<evidence type="ECO:0000256" key="4">
    <source>
        <dbReference type="ARBA" id="ARBA00022692"/>
    </source>
</evidence>
<feature type="transmembrane region" description="Helical" evidence="11">
    <location>
        <begin position="655"/>
        <end position="673"/>
    </location>
</feature>
<evidence type="ECO:0000256" key="7">
    <source>
        <dbReference type="ARBA" id="ARBA00022840"/>
    </source>
</evidence>
<dbReference type="InterPro" id="IPR027417">
    <property type="entry name" value="P-loop_NTPase"/>
</dbReference>
<reference evidence="13 14" key="1">
    <citation type="journal article" date="2024" name="Nat. Commun.">
        <title>Phylogenomics reveals the evolutionary origins of lichenization in chlorophyte algae.</title>
        <authorList>
            <person name="Puginier C."/>
            <person name="Libourel C."/>
            <person name="Otte J."/>
            <person name="Skaloud P."/>
            <person name="Haon M."/>
            <person name="Grisel S."/>
            <person name="Petersen M."/>
            <person name="Berrin J.G."/>
            <person name="Delaux P.M."/>
            <person name="Dal Grande F."/>
            <person name="Keller J."/>
        </authorList>
    </citation>
    <scope>NUCLEOTIDE SEQUENCE [LARGE SCALE GENOMIC DNA]</scope>
    <source>
        <strain evidence="13 14">SAG 2145</strain>
    </source>
</reference>
<feature type="region of interest" description="Disordered" evidence="10">
    <location>
        <begin position="1"/>
        <end position="42"/>
    </location>
</feature>
<dbReference type="Pfam" id="PF14510">
    <property type="entry name" value="ABC_trans_N"/>
    <property type="match status" value="1"/>
</dbReference>
<evidence type="ECO:0000256" key="1">
    <source>
        <dbReference type="ARBA" id="ARBA00004141"/>
    </source>
</evidence>
<dbReference type="GO" id="GO:0005524">
    <property type="term" value="F:ATP binding"/>
    <property type="evidence" value="ECO:0007669"/>
    <property type="project" value="UniProtKB-KW"/>
</dbReference>
<dbReference type="SUPFAM" id="SSF52540">
    <property type="entry name" value="P-loop containing nucleoside triphosphate hydrolases"/>
    <property type="match status" value="2"/>
</dbReference>
<proteinExistence type="inferred from homology"/>
<name>A0AAW1QHG2_9CHLO</name>
<dbReference type="Proteomes" id="UP001438707">
    <property type="component" value="Unassembled WGS sequence"/>
</dbReference>
<dbReference type="GO" id="GO:0016887">
    <property type="term" value="F:ATP hydrolysis activity"/>
    <property type="evidence" value="ECO:0007669"/>
    <property type="project" value="InterPro"/>
</dbReference>
<keyword evidence="4 11" id="KW-0812">Transmembrane</keyword>
<keyword evidence="9 11" id="KW-0472">Membrane</keyword>
<comment type="caution">
    <text evidence="13">The sequence shown here is derived from an EMBL/GenBank/DDBJ whole genome shotgun (WGS) entry which is preliminary data.</text>
</comment>
<gene>
    <name evidence="13" type="ORF">WJX74_003428</name>
</gene>
<evidence type="ECO:0000256" key="5">
    <source>
        <dbReference type="ARBA" id="ARBA00022737"/>
    </source>
</evidence>
<keyword evidence="8 11" id="KW-1133">Transmembrane helix</keyword>
<feature type="domain" description="ABC transporter" evidence="12">
    <location>
        <begin position="167"/>
        <end position="442"/>
    </location>
</feature>
<evidence type="ECO:0000256" key="3">
    <source>
        <dbReference type="ARBA" id="ARBA00022448"/>
    </source>
</evidence>
<dbReference type="InterPro" id="IPR043926">
    <property type="entry name" value="ABCG_dom"/>
</dbReference>
<dbReference type="InterPro" id="IPR003439">
    <property type="entry name" value="ABC_transporter-like_ATP-bd"/>
</dbReference>
<keyword evidence="3" id="KW-0813">Transport</keyword>
<evidence type="ECO:0000313" key="13">
    <source>
        <dbReference type="EMBL" id="KAK9820898.1"/>
    </source>
</evidence>
<dbReference type="InterPro" id="IPR013581">
    <property type="entry name" value="PDR_assoc"/>
</dbReference>
<feature type="compositionally biased region" description="Polar residues" evidence="10">
    <location>
        <begin position="1"/>
        <end position="17"/>
    </location>
</feature>
<evidence type="ECO:0000256" key="2">
    <source>
        <dbReference type="ARBA" id="ARBA00006012"/>
    </source>
</evidence>
<evidence type="ECO:0000256" key="11">
    <source>
        <dbReference type="SAM" id="Phobius"/>
    </source>
</evidence>
<dbReference type="PANTHER" id="PTHR19241">
    <property type="entry name" value="ATP-BINDING CASSETTE TRANSPORTER"/>
    <property type="match status" value="1"/>
</dbReference>
<feature type="transmembrane region" description="Helical" evidence="11">
    <location>
        <begin position="573"/>
        <end position="592"/>
    </location>
</feature>
<feature type="transmembrane region" description="Helical" evidence="11">
    <location>
        <begin position="628"/>
        <end position="648"/>
    </location>
</feature>
<feature type="transmembrane region" description="Helical" evidence="11">
    <location>
        <begin position="767"/>
        <end position="794"/>
    </location>
</feature>
<sequence length="1543" mass="172051">MSSNQPQGWTGSSSTLRPTELLRAPGSKRSLTPSQIAASEDEEHLDDFGALYRAALEGVSTRRRSMHAVLEAKGSTEQEKQYVAIDMRKMLGRTQRQLVVDQAMATTDQDNETFLRKLEARLRRVDVDLPSVEVRFKNLTVDTTVNVGSRALPTLTNSYRNFIEDWLTTFRVMKSPRRPFGILANVSGVIKPGRLTLLLGPPGSGKSTLLKALAGKLRKEHSLKVKGDITYNGEGFGQFIPERTAAYVNQVDIHNPQLTVRETFDFAARMQGAGSRPDVFQLLREKEKAAGVDPDPVIDAFLKASIQEGKSSSVSTSFIIRLLGLEVCQDTMVGNNMVRGVSGGQKKRVTTGEALVGPKTTFFMDEISTGLDSSTTFLITKALRNFAHLSQATILVALLQPQPETYDLADDVMLLSEGHIVYHGPKTEVLHFFNDMGFQLPRRKDIASFLQEVTSRKDQQQYWANSSQAYHYVPVKTFSDAYEKSSLGQSTAQQLEAPYDKPKNAPDIDPLVRTRFALNMGGLFKALMRRDITLMKRNAFVYIFRTFQTAIVSIILATLFIRPRMHSNTVQDATTYSSIIFFVIVFMLFDGFTEMALEIEGLPVFYKQRDDLFFPSWAYALPTTLLRIPYSMIEAFVCTGIIYYVIGFASNPGRFFSFMCCLFLVHNIAIGLFRAMGAIGRSLVVAYTIAWLLFIMLILLGGFVIIKSRIHPWVIGGYWALPLQYFQNGLVNNEFTAARWKKPNPNNPSQSIMQGELEQFNFRHGRYWVWVAFGVGIGWIVLLNIMVMVALRLFNSVDKQEAVMPEDALAEKQAALTGEGHEEDELDAMEANGLHKPVQGMATNHVDVQPMVGSQGPLDPVAEDGLKGVPPVSQKKIGSPRASQRSIRTSTRNLGSTRGLGGLSSRKASSRRSGGLSSIKRDASQKGMVLPFERMNMAFHHIYYSVNLPSGMDKDKGSQVEGASGLQLELLKDISGCFRPGVLTSLMGTSGAGKTTLMDVLAGRKTGGHIRGTIKINGHDKEQSSFARISGYVEQFDIHTPALTIREAFSFSAALRLMDVSVEQREDFVDEVLELMELTSLRNAITGLPGVNGLSVEQRKRLTIGVELVSNPAIIFMDEPTSGLDARAAAIVMRTVRNTVNTGRTVVCTIHQPSIEIFEAFDELLLLKRGGRTIYNGPTGRDSCTLVQYFQSVPNVPKVSEGINPATWMLEISTVAAEERLGLDFADVFASSEANAKVENIIGQYETPPEESSPLHFDGKYPTGFMFQIQALLWKCNITYWRNPQYNGVRIFFTCIFGLLVGAIYWRLGKDRNNIESIQNVTGALLTASIFLGTSNASTVQPVLDTERTVFYRERAAGYYSSYPFSLANLLIEIPYLLLQTILYSCITYYMSYFEISAAKFFWYLFFTFLTLTFFTTYGQMAIAISPNAQVAAIISSFWYAIWFLFAGFIVGRPAMPGWWLWYYYLDPLSYTVYGLVASQLADVTTLIDVPGTGTMTVQSYLIITYQFHHYFIGYCVLVLAAFIVMFHVITAGALNKLNFQTR</sequence>
<feature type="compositionally biased region" description="Polar residues" evidence="10">
    <location>
        <begin position="881"/>
        <end position="890"/>
    </location>
</feature>
<dbReference type="Gene3D" id="3.40.50.300">
    <property type="entry name" value="P-loop containing nucleotide triphosphate hydrolases"/>
    <property type="match status" value="2"/>
</dbReference>
<dbReference type="Pfam" id="PF19055">
    <property type="entry name" value="ABC2_membrane_7"/>
    <property type="match status" value="1"/>
</dbReference>
<dbReference type="Pfam" id="PF00005">
    <property type="entry name" value="ABC_tran"/>
    <property type="match status" value="2"/>
</dbReference>
<feature type="transmembrane region" description="Helical" evidence="11">
    <location>
        <begin position="1402"/>
        <end position="1419"/>
    </location>
</feature>
<dbReference type="GO" id="GO:0140359">
    <property type="term" value="F:ABC-type transporter activity"/>
    <property type="evidence" value="ECO:0007669"/>
    <property type="project" value="InterPro"/>
</dbReference>
<dbReference type="Pfam" id="PF08370">
    <property type="entry name" value="PDR_assoc"/>
    <property type="match status" value="1"/>
</dbReference>
<keyword evidence="7" id="KW-0067">ATP-binding</keyword>
<dbReference type="InterPro" id="IPR029481">
    <property type="entry name" value="ABC_trans_N"/>
</dbReference>
<dbReference type="GO" id="GO:0016020">
    <property type="term" value="C:membrane"/>
    <property type="evidence" value="ECO:0007669"/>
    <property type="project" value="UniProtKB-SubCell"/>
</dbReference>
<feature type="region of interest" description="Disordered" evidence="10">
    <location>
        <begin position="852"/>
        <end position="922"/>
    </location>
</feature>
<comment type="subcellular location">
    <subcellularLocation>
        <location evidence="1">Membrane</location>
        <topology evidence="1">Multi-pass membrane protein</topology>
    </subcellularLocation>
</comment>
<evidence type="ECO:0000256" key="6">
    <source>
        <dbReference type="ARBA" id="ARBA00022741"/>
    </source>
</evidence>
<organism evidence="13 14">
    <name type="scientific">Apatococcus lobatus</name>
    <dbReference type="NCBI Taxonomy" id="904363"/>
    <lineage>
        <taxon>Eukaryota</taxon>
        <taxon>Viridiplantae</taxon>
        <taxon>Chlorophyta</taxon>
        <taxon>core chlorophytes</taxon>
        <taxon>Trebouxiophyceae</taxon>
        <taxon>Chlorellales</taxon>
        <taxon>Chlorellaceae</taxon>
        <taxon>Apatococcus</taxon>
    </lineage>
</organism>
<keyword evidence="5" id="KW-0677">Repeat</keyword>
<dbReference type="SMART" id="SM00382">
    <property type="entry name" value="AAA"/>
    <property type="match status" value="2"/>
</dbReference>
<dbReference type="Pfam" id="PF01061">
    <property type="entry name" value="ABC2_membrane"/>
    <property type="match status" value="2"/>
</dbReference>
<feature type="domain" description="ABC transporter" evidence="12">
    <location>
        <begin position="937"/>
        <end position="1194"/>
    </location>
</feature>
<feature type="transmembrane region" description="Helical" evidence="11">
    <location>
        <begin position="1511"/>
        <end position="1535"/>
    </location>
</feature>
<dbReference type="InterPro" id="IPR013525">
    <property type="entry name" value="ABC2_TM"/>
</dbReference>
<dbReference type="FunFam" id="3.40.50.300:FF:000059">
    <property type="entry name" value="ABC transporter G family member 40"/>
    <property type="match status" value="1"/>
</dbReference>
<dbReference type="CDD" id="cd03232">
    <property type="entry name" value="ABCG_PDR_domain2"/>
    <property type="match status" value="1"/>
</dbReference>
<dbReference type="GO" id="GO:0071944">
    <property type="term" value="C:cell periphery"/>
    <property type="evidence" value="ECO:0007669"/>
    <property type="project" value="UniProtKB-ARBA"/>
</dbReference>
<feature type="transmembrane region" description="Helical" evidence="11">
    <location>
        <begin position="539"/>
        <end position="561"/>
    </location>
</feature>
<dbReference type="EMBL" id="JALJOS010000042">
    <property type="protein sequence ID" value="KAK9820898.1"/>
    <property type="molecule type" value="Genomic_DNA"/>
</dbReference>
<evidence type="ECO:0000256" key="9">
    <source>
        <dbReference type="ARBA" id="ARBA00023136"/>
    </source>
</evidence>
<dbReference type="InterPro" id="IPR003593">
    <property type="entry name" value="AAA+_ATPase"/>
</dbReference>
<dbReference type="InterPro" id="IPR034003">
    <property type="entry name" value="ABCG_PDR_2"/>
</dbReference>
<keyword evidence="14" id="KW-1185">Reference proteome</keyword>
<dbReference type="PROSITE" id="PS50893">
    <property type="entry name" value="ABC_TRANSPORTER_2"/>
    <property type="match status" value="2"/>
</dbReference>
<protein>
    <recommendedName>
        <fullName evidence="12">ABC transporter domain-containing protein</fullName>
    </recommendedName>
</protein>
<keyword evidence="6" id="KW-0547">Nucleotide-binding</keyword>
<evidence type="ECO:0000259" key="12">
    <source>
        <dbReference type="PROSITE" id="PS50893"/>
    </source>
</evidence>
<evidence type="ECO:0000313" key="14">
    <source>
        <dbReference type="Proteomes" id="UP001438707"/>
    </source>
</evidence>
<feature type="transmembrane region" description="Helical" evidence="11">
    <location>
        <begin position="1370"/>
        <end position="1390"/>
    </location>
</feature>
<evidence type="ECO:0000256" key="8">
    <source>
        <dbReference type="ARBA" id="ARBA00022989"/>
    </source>
</evidence>
<dbReference type="FunFam" id="3.40.50.300:FF:000179">
    <property type="entry name" value="ABC transporter G family member 34"/>
    <property type="match status" value="1"/>
</dbReference>
<feature type="compositionally biased region" description="Low complexity" evidence="10">
    <location>
        <begin position="891"/>
        <end position="918"/>
    </location>
</feature>
<evidence type="ECO:0000256" key="10">
    <source>
        <dbReference type="SAM" id="MobiDB-lite"/>
    </source>
</evidence>
<comment type="similarity">
    <text evidence="2">Belongs to the ABC transporter superfamily. ABCG family. PDR (TC 3.A.1.205) subfamily.</text>
</comment>
<feature type="transmembrane region" description="Helical" evidence="11">
    <location>
        <begin position="1431"/>
        <end position="1451"/>
    </location>
</feature>
<accession>A0AAW1QHG2</accession>
<feature type="transmembrane region" description="Helical" evidence="11">
    <location>
        <begin position="1289"/>
        <end position="1308"/>
    </location>
</feature>